<dbReference type="Proteomes" id="UP000694920">
    <property type="component" value="Unplaced"/>
</dbReference>
<evidence type="ECO:0000256" key="1">
    <source>
        <dbReference type="SAM" id="Coils"/>
    </source>
</evidence>
<protein>
    <submittedName>
        <fullName evidence="3">Uncharacterized protein LOC107274644</fullName>
    </submittedName>
</protein>
<dbReference type="RefSeq" id="XP_024947690.1">
    <property type="nucleotide sequence ID" value="XM_025091922.1"/>
</dbReference>
<evidence type="ECO:0000313" key="2">
    <source>
        <dbReference type="Proteomes" id="UP000694920"/>
    </source>
</evidence>
<organism evidence="2 3">
    <name type="scientific">Cephus cinctus</name>
    <name type="common">Wheat stem sawfly</name>
    <dbReference type="NCBI Taxonomy" id="211228"/>
    <lineage>
        <taxon>Eukaryota</taxon>
        <taxon>Metazoa</taxon>
        <taxon>Ecdysozoa</taxon>
        <taxon>Arthropoda</taxon>
        <taxon>Hexapoda</taxon>
        <taxon>Insecta</taxon>
        <taxon>Pterygota</taxon>
        <taxon>Neoptera</taxon>
        <taxon>Endopterygota</taxon>
        <taxon>Hymenoptera</taxon>
        <taxon>Cephoidea</taxon>
        <taxon>Cephidae</taxon>
        <taxon>Cephus</taxon>
    </lineage>
</organism>
<keyword evidence="2" id="KW-1185">Reference proteome</keyword>
<proteinExistence type="predicted"/>
<reference evidence="3" key="1">
    <citation type="submission" date="2025-08" db="UniProtKB">
        <authorList>
            <consortium name="RefSeq"/>
        </authorList>
    </citation>
    <scope>IDENTIFICATION</scope>
</reference>
<gene>
    <name evidence="3" type="primary">LOC107274644</name>
</gene>
<feature type="coiled-coil region" evidence="1">
    <location>
        <begin position="116"/>
        <end position="146"/>
    </location>
</feature>
<dbReference type="AlphaFoldDB" id="A0AAJ7RWE5"/>
<accession>A0AAJ7RWE5</accession>
<dbReference type="KEGG" id="ccin:107274644"/>
<dbReference type="GeneID" id="107274644"/>
<evidence type="ECO:0000313" key="3">
    <source>
        <dbReference type="RefSeq" id="XP_024947690.1"/>
    </source>
</evidence>
<name>A0AAJ7RWE5_CEPCN</name>
<keyword evidence="1" id="KW-0175">Coiled coil</keyword>
<sequence>MDQHINHSETRSSERLIDRIISRLRIIKRRSQSTITWSLANTSSSTSNTMETSRATDTGICTVTSLSSFEDDNPLDQRVSLTNVPPFCNQLQKFINYIKSISDLNYFTYEYPNIIQKRLNSDAQELENMLQDVKSALVNIEKLKVQQKLVKKEKVTVKKTLKRMRDDEIREIEGIVALYDKVMFSRWESIRNTNKSDLLEGMLTDIKCKQLALENLGNLVSQKLKQLDKFSITPQSSKEKYSLCKDKVAIPLPFPSFTQVSHENSSKIPPPPPMPPSLLSLPLAPPSSIPVLSNLSRNKHVERLSMQRRRRNERREEMLERRYLVSSNTDDLPLMHLTLNDISHGLVGTVYPTIINNSSNLIHDIGSASSSSNAITRSNVNGVHLASINNDNGLHNTLGNEFHSEMQTVLQALFGDLRTLPPSLAPYDSSSNATTESVDGANIELFTLEKP</sequence>